<dbReference type="Gene3D" id="1.10.10.60">
    <property type="entry name" value="Homeodomain-like"/>
    <property type="match status" value="1"/>
</dbReference>
<dbReference type="KEGG" id="tfo:BFO_2176"/>
<reference evidence="5" key="1">
    <citation type="submission" date="2011-12" db="EMBL/GenBank/DDBJ databases">
        <title>Complete sequence of Tannerella forsythia ATCC 43037.</title>
        <authorList>
            <person name="Dewhirst F."/>
            <person name="Tanner A."/>
            <person name="Izard J."/>
            <person name="Brinkac L."/>
            <person name="Durkin A.S."/>
            <person name="Hostetler J."/>
            <person name="Shetty J."/>
            <person name="Torralba M."/>
            <person name="Gill S."/>
            <person name="Nelson K."/>
        </authorList>
    </citation>
    <scope>NUCLEOTIDE SEQUENCE [LARGE SCALE GENOMIC DNA]</scope>
    <source>
        <strain evidence="5">ATCC 43037 / JCM 10827 / CCUG 33226 / KCTC 5666 / FDC 338</strain>
    </source>
</reference>
<name>G8UIM7_TANFA</name>
<dbReference type="PRINTS" id="PR00455">
    <property type="entry name" value="HTHTETR"/>
</dbReference>
<dbReference type="SUPFAM" id="SSF48498">
    <property type="entry name" value="Tetracyclin repressor-like, C-terminal domain"/>
    <property type="match status" value="1"/>
</dbReference>
<gene>
    <name evidence="4" type="ordered locus">BFO_2176</name>
</gene>
<dbReference type="STRING" id="203275.BFO_2176"/>
<feature type="DNA-binding region" description="H-T-H motif" evidence="2">
    <location>
        <begin position="32"/>
        <end position="51"/>
    </location>
</feature>
<evidence type="ECO:0000259" key="3">
    <source>
        <dbReference type="PROSITE" id="PS50977"/>
    </source>
</evidence>
<dbReference type="InterPro" id="IPR036271">
    <property type="entry name" value="Tet_transcr_reg_TetR-rel_C_sf"/>
</dbReference>
<organism evidence="4 5">
    <name type="scientific">Tannerella forsythia (strain ATCC 43037 / JCM 10827 / CCUG 21028 A / KCTC 5666 / FDC 338)</name>
    <name type="common">Bacteroides forsythus</name>
    <dbReference type="NCBI Taxonomy" id="203275"/>
    <lineage>
        <taxon>Bacteria</taxon>
        <taxon>Pseudomonadati</taxon>
        <taxon>Bacteroidota</taxon>
        <taxon>Bacteroidia</taxon>
        <taxon>Bacteroidales</taxon>
        <taxon>Tannerellaceae</taxon>
        <taxon>Tannerella</taxon>
    </lineage>
</organism>
<dbReference type="AlphaFoldDB" id="G8UIM7"/>
<proteinExistence type="predicted"/>
<dbReference type="PATRIC" id="fig|203275.8.peg.1978"/>
<evidence type="ECO:0000256" key="2">
    <source>
        <dbReference type="PROSITE-ProRule" id="PRU00335"/>
    </source>
</evidence>
<dbReference type="InterPro" id="IPR001647">
    <property type="entry name" value="HTH_TetR"/>
</dbReference>
<sequence length="204" mass="23808">MQFMSITVSKTRDTLVDVARQLFARMGYHHTTMNDIAQASQKGRRTLYTYFKNKDDIFSAVVEAELNKLLEMLLEVAAKQLPADEKLISFIYMRLDAVKTIVFRNGTLRATFFRDIWRVEKARKKFDQRETEIICNILEEGVKTGIFHVPDIRVTALIIHHALKGLEVPYIRGHLSDSERDRIIERQNMMNLIFNGIKIKNNVY</sequence>
<dbReference type="Pfam" id="PF00440">
    <property type="entry name" value="TetR_N"/>
    <property type="match status" value="1"/>
</dbReference>
<dbReference type="eggNOG" id="COG1309">
    <property type="taxonomic scope" value="Bacteria"/>
</dbReference>
<evidence type="ECO:0000313" key="5">
    <source>
        <dbReference type="Proteomes" id="UP000005436"/>
    </source>
</evidence>
<dbReference type="InterPro" id="IPR009057">
    <property type="entry name" value="Homeodomain-like_sf"/>
</dbReference>
<accession>G8UIM7</accession>
<dbReference type="PROSITE" id="PS50977">
    <property type="entry name" value="HTH_TETR_2"/>
    <property type="match status" value="1"/>
</dbReference>
<evidence type="ECO:0000313" key="4">
    <source>
        <dbReference type="EMBL" id="AEW20848.1"/>
    </source>
</evidence>
<dbReference type="GO" id="GO:0003677">
    <property type="term" value="F:DNA binding"/>
    <property type="evidence" value="ECO:0007669"/>
    <property type="project" value="UniProtKB-UniRule"/>
</dbReference>
<keyword evidence="1 2" id="KW-0238">DNA-binding</keyword>
<dbReference type="PANTHER" id="PTHR43479">
    <property type="entry name" value="ACREF/ENVCD OPERON REPRESSOR-RELATED"/>
    <property type="match status" value="1"/>
</dbReference>
<feature type="domain" description="HTH tetR-type" evidence="3">
    <location>
        <begin position="9"/>
        <end position="69"/>
    </location>
</feature>
<dbReference type="HOGENOM" id="CLU_069356_12_10_10"/>
<protein>
    <submittedName>
        <fullName evidence="4">Transcriptional regulator, TetR family</fullName>
    </submittedName>
</protein>
<keyword evidence="5" id="KW-1185">Reference proteome</keyword>
<dbReference type="EMBL" id="CP003191">
    <property type="protein sequence ID" value="AEW20848.1"/>
    <property type="molecule type" value="Genomic_DNA"/>
</dbReference>
<dbReference type="InterPro" id="IPR050624">
    <property type="entry name" value="HTH-type_Tx_Regulator"/>
</dbReference>
<evidence type="ECO:0000256" key="1">
    <source>
        <dbReference type="ARBA" id="ARBA00023125"/>
    </source>
</evidence>
<dbReference type="Gene3D" id="1.10.357.10">
    <property type="entry name" value="Tetracycline Repressor, domain 2"/>
    <property type="match status" value="1"/>
</dbReference>
<dbReference type="PANTHER" id="PTHR43479:SF11">
    <property type="entry name" value="ACREF_ENVCD OPERON REPRESSOR-RELATED"/>
    <property type="match status" value="1"/>
</dbReference>
<dbReference type="SUPFAM" id="SSF46689">
    <property type="entry name" value="Homeodomain-like"/>
    <property type="match status" value="1"/>
</dbReference>
<dbReference type="Proteomes" id="UP000005436">
    <property type="component" value="Chromosome"/>
</dbReference>